<dbReference type="GO" id="GO:0008495">
    <property type="term" value="F:protoheme IX farnesyltransferase activity"/>
    <property type="evidence" value="ECO:0007669"/>
    <property type="project" value="UniProtKB-UniRule"/>
</dbReference>
<feature type="transmembrane region" description="Helical" evidence="11">
    <location>
        <begin position="37"/>
        <end position="60"/>
    </location>
</feature>
<keyword evidence="9 11" id="KW-0472">Membrane</keyword>
<dbReference type="CDD" id="cd13957">
    <property type="entry name" value="PT_UbiA_Cox10"/>
    <property type="match status" value="1"/>
</dbReference>
<evidence type="ECO:0000256" key="4">
    <source>
        <dbReference type="ARBA" id="ARBA00010223"/>
    </source>
</evidence>
<sequence length="280" mass="30511">MNIRDFADFIKVRQTLMAVLTGVIAYAKASNLNIDPLVFMLVTASLFLTVAGSTGFNMLFDMDIDSIMSRTKHRPLPSGRMTQFQALSLSTATVLLGLLLAALVKLWVLLFGVLGFLIFSFLYTKVMKRRTPWSVIVCGSAGAMPVLGGWAAATGKPSVEAVLLGALVVLWSYLHIWTAATYYSDDYRRAGVPMLPVVMGERAGVTASSVVLLLVLADAFLLHFYHVYSAPSIAVLTVMASVIMAVLLRGLASSEYKRSSYVAWKLATAYIALAFLLLFF</sequence>
<dbReference type="Pfam" id="PF01040">
    <property type="entry name" value="UbiA"/>
    <property type="match status" value="1"/>
</dbReference>
<dbReference type="InParanoid" id="A0A7L9FII0"/>
<dbReference type="KEGG" id="thel:IG193_08290"/>
<comment type="miscellaneous">
    <text evidence="11">Carbon 2 of the heme B porphyrin ring is defined according to the Fischer nomenclature.</text>
</comment>
<dbReference type="EC" id="2.5.1.141" evidence="11"/>
<dbReference type="PROSITE" id="PS00943">
    <property type="entry name" value="UBIA"/>
    <property type="match status" value="1"/>
</dbReference>
<protein>
    <recommendedName>
        <fullName evidence="11">Protoheme IX farnesyltransferase</fullName>
        <ecNumber evidence="11">2.5.1.141</ecNumber>
    </recommendedName>
    <alternativeName>
        <fullName evidence="11">Heme B farnesyltransferase</fullName>
    </alternativeName>
    <alternativeName>
        <fullName evidence="11">Heme O synthase</fullName>
    </alternativeName>
</protein>
<comment type="subcellular location">
    <subcellularLocation>
        <location evidence="2 11">Cell membrane</location>
        <topology evidence="2 11">Multi-pass membrane protein</topology>
    </subcellularLocation>
</comment>
<dbReference type="PANTHER" id="PTHR43448">
    <property type="entry name" value="PROTOHEME IX FARNESYLTRANSFERASE, MITOCHONDRIAL"/>
    <property type="match status" value="1"/>
</dbReference>
<evidence type="ECO:0000256" key="6">
    <source>
        <dbReference type="ARBA" id="ARBA00022692"/>
    </source>
</evidence>
<keyword evidence="13" id="KW-1185">Reference proteome</keyword>
<accession>A0A7L9FII0</accession>
<comment type="pathway">
    <text evidence="3 11">Porphyrin-containing compound metabolism; heme O biosynthesis; heme O from protoheme: step 1/1.</text>
</comment>
<organism evidence="12 13">
    <name type="scientific">Infirmifilum lucidum</name>
    <dbReference type="NCBI Taxonomy" id="2776706"/>
    <lineage>
        <taxon>Archaea</taxon>
        <taxon>Thermoproteota</taxon>
        <taxon>Thermoprotei</taxon>
        <taxon>Thermofilales</taxon>
        <taxon>Thermofilaceae</taxon>
        <taxon>Infirmifilum</taxon>
    </lineage>
</organism>
<dbReference type="RefSeq" id="WP_192818706.1">
    <property type="nucleotide sequence ID" value="NZ_CP062310.1"/>
</dbReference>
<dbReference type="GO" id="GO:0048034">
    <property type="term" value="P:heme O biosynthetic process"/>
    <property type="evidence" value="ECO:0007669"/>
    <property type="project" value="UniProtKB-UniRule"/>
</dbReference>
<comment type="similarity">
    <text evidence="4">In the C-terminal section; belongs to the UbiA prenyltransferase family. Protoheme IX farnesyltransferase subfamily.</text>
</comment>
<gene>
    <name evidence="11" type="primary">ctaB</name>
    <name evidence="12" type="ORF">IG193_08290</name>
</gene>
<proteinExistence type="inferred from homology"/>
<dbReference type="Gene3D" id="1.10.357.140">
    <property type="entry name" value="UbiA prenyltransferase"/>
    <property type="match status" value="1"/>
</dbReference>
<name>A0A7L9FII0_9CREN</name>
<feature type="transmembrane region" description="Helical" evidence="11">
    <location>
        <begin position="161"/>
        <end position="183"/>
    </location>
</feature>
<evidence type="ECO:0000256" key="5">
    <source>
        <dbReference type="ARBA" id="ARBA00022679"/>
    </source>
</evidence>
<feature type="transmembrane region" description="Helical" evidence="11">
    <location>
        <begin position="135"/>
        <end position="155"/>
    </location>
</feature>
<comment type="catalytic activity">
    <reaction evidence="10 11">
        <text>heme b + (2E,6E)-farnesyl diphosphate + H2O = Fe(II)-heme o + diphosphate</text>
        <dbReference type="Rhea" id="RHEA:28070"/>
        <dbReference type="ChEBI" id="CHEBI:15377"/>
        <dbReference type="ChEBI" id="CHEBI:33019"/>
        <dbReference type="ChEBI" id="CHEBI:60344"/>
        <dbReference type="ChEBI" id="CHEBI:60530"/>
        <dbReference type="ChEBI" id="CHEBI:175763"/>
        <dbReference type="EC" id="2.5.1.141"/>
    </reaction>
</comment>
<dbReference type="PANTHER" id="PTHR43448:SF2">
    <property type="entry name" value="PROTOHEME IX FARNESYLTRANSFERASE, MITOCHONDRIAL"/>
    <property type="match status" value="1"/>
</dbReference>
<evidence type="ECO:0000313" key="13">
    <source>
        <dbReference type="Proteomes" id="UP000594121"/>
    </source>
</evidence>
<dbReference type="EMBL" id="CP062310">
    <property type="protein sequence ID" value="QOJ78734.1"/>
    <property type="molecule type" value="Genomic_DNA"/>
</dbReference>
<dbReference type="InterPro" id="IPR000537">
    <property type="entry name" value="UbiA_prenyltransferase"/>
</dbReference>
<dbReference type="AlphaFoldDB" id="A0A7L9FII0"/>
<evidence type="ECO:0000256" key="9">
    <source>
        <dbReference type="ARBA" id="ARBA00023136"/>
    </source>
</evidence>
<dbReference type="InterPro" id="IPR030470">
    <property type="entry name" value="UbiA_prenylTrfase_CS"/>
</dbReference>
<feature type="transmembrane region" description="Helical" evidence="11">
    <location>
        <begin position="228"/>
        <end position="248"/>
    </location>
</feature>
<dbReference type="Proteomes" id="UP000594121">
    <property type="component" value="Chromosome"/>
</dbReference>
<feature type="transmembrane region" description="Helical" evidence="11">
    <location>
        <begin position="260"/>
        <end position="279"/>
    </location>
</feature>
<dbReference type="GO" id="GO:0005886">
    <property type="term" value="C:plasma membrane"/>
    <property type="evidence" value="ECO:0007669"/>
    <property type="project" value="UniProtKB-SubCell"/>
</dbReference>
<keyword evidence="11" id="KW-1003">Cell membrane</keyword>
<dbReference type="GeneID" id="59149888"/>
<feature type="transmembrane region" description="Helical" evidence="11">
    <location>
        <begin position="106"/>
        <end position="123"/>
    </location>
</feature>
<dbReference type="HAMAP" id="MF_00154">
    <property type="entry name" value="CyoE_CtaB"/>
    <property type="match status" value="1"/>
</dbReference>
<dbReference type="InterPro" id="IPR006369">
    <property type="entry name" value="Protohaem_IX_farnesylTrfase"/>
</dbReference>
<evidence type="ECO:0000256" key="11">
    <source>
        <dbReference type="HAMAP-Rule" id="MF_00154"/>
    </source>
</evidence>
<dbReference type="FunCoup" id="A0A7L9FII0">
    <property type="interactions" value="137"/>
</dbReference>
<evidence type="ECO:0000256" key="7">
    <source>
        <dbReference type="ARBA" id="ARBA00022989"/>
    </source>
</evidence>
<feature type="transmembrane region" description="Helical" evidence="11">
    <location>
        <begin position="203"/>
        <end position="222"/>
    </location>
</feature>
<keyword evidence="8 11" id="KW-0350">Heme biosynthesis</keyword>
<keyword evidence="5 11" id="KW-0808">Transferase</keyword>
<evidence type="ECO:0000256" key="10">
    <source>
        <dbReference type="ARBA" id="ARBA00047690"/>
    </source>
</evidence>
<reference evidence="12 13" key="1">
    <citation type="submission" date="2020-10" db="EMBL/GenBank/DDBJ databases">
        <title>Thermofilum lucidum 3507LT sp. nov. a novel member of Thermofilaceae family isolated from Chile hot spring, and proposal of description order Thermofilales.</title>
        <authorList>
            <person name="Zayulina K.S."/>
            <person name="Elcheninov A.G."/>
            <person name="Toshchakov S.V."/>
            <person name="Kublanov I.V."/>
        </authorList>
    </citation>
    <scope>NUCLEOTIDE SEQUENCE [LARGE SCALE GENOMIC DNA]</scope>
    <source>
        <strain evidence="12 13">3507LT</strain>
    </source>
</reference>
<comment type="function">
    <text evidence="1 11">Converts heme B (protoheme IX) to heme O by substitution of the vinyl group on carbon 2 of heme B porphyrin ring with a hydroxyethyl farnesyl side group.</text>
</comment>
<evidence type="ECO:0000256" key="3">
    <source>
        <dbReference type="ARBA" id="ARBA00004919"/>
    </source>
</evidence>
<keyword evidence="7 11" id="KW-1133">Transmembrane helix</keyword>
<evidence type="ECO:0000256" key="8">
    <source>
        <dbReference type="ARBA" id="ARBA00023133"/>
    </source>
</evidence>
<comment type="similarity">
    <text evidence="11">Belongs to the UbiA prenyltransferase family. Protoheme IX farnesyltransferase subfamily.</text>
</comment>
<keyword evidence="6 11" id="KW-0812">Transmembrane</keyword>
<evidence type="ECO:0000313" key="12">
    <source>
        <dbReference type="EMBL" id="QOJ78734.1"/>
    </source>
</evidence>
<evidence type="ECO:0000256" key="2">
    <source>
        <dbReference type="ARBA" id="ARBA00004651"/>
    </source>
</evidence>
<evidence type="ECO:0000256" key="1">
    <source>
        <dbReference type="ARBA" id="ARBA00004019"/>
    </source>
</evidence>
<dbReference type="InterPro" id="IPR044878">
    <property type="entry name" value="UbiA_sf"/>
</dbReference>
<dbReference type="UniPathway" id="UPA00834">
    <property type="reaction ID" value="UER00712"/>
</dbReference>